<name>A0A656HBU9_THINJ</name>
<sequence length="101" mass="10516" precursor="true">MNSSFQNFLSSIFVVTFLLGSTNLMAESSGKHSLREDKASTAASVKIKVMIPVSISLSITADGVSSQANVESGAFVDLTSCDDEQINYACAGTDTVTATAL</sequence>
<keyword evidence="2" id="KW-1185">Reference proteome</keyword>
<reference evidence="2" key="1">
    <citation type="journal article" date="2011" name="Stand. Genomic Sci.">
        <title>Genome sequence of the filamentous, gliding Thiothrix nivea neotype strain (JP2(T)).</title>
        <authorList>
            <person name="Lapidus A."/>
            <person name="Nolan M."/>
            <person name="Lucas S."/>
            <person name="Glavina Del Rio T."/>
            <person name="Tice H."/>
            <person name="Cheng J.F."/>
            <person name="Tapia R."/>
            <person name="Han C."/>
            <person name="Goodwin L."/>
            <person name="Pitluck S."/>
            <person name="Liolios K."/>
            <person name="Pagani I."/>
            <person name="Ivanova N."/>
            <person name="Huntemann M."/>
            <person name="Mavromatis K."/>
            <person name="Mikhailova N."/>
            <person name="Pati A."/>
            <person name="Chen A."/>
            <person name="Palaniappan K."/>
            <person name="Land M."/>
            <person name="Brambilla E.M."/>
            <person name="Rohde M."/>
            <person name="Abt B."/>
            <person name="Verbarg S."/>
            <person name="Goker M."/>
            <person name="Bristow J."/>
            <person name="Eisen J.A."/>
            <person name="Markowitz V."/>
            <person name="Hugenholtz P."/>
            <person name="Kyrpides N.C."/>
            <person name="Klenk H.P."/>
            <person name="Woyke T."/>
        </authorList>
    </citation>
    <scope>NUCLEOTIDE SEQUENCE [LARGE SCALE GENOMIC DNA]</scope>
    <source>
        <strain evidence="2">ATCC 35100 / DSM 5205 / JP2</strain>
    </source>
</reference>
<protein>
    <submittedName>
        <fullName evidence="1">Uncharacterized protein</fullName>
    </submittedName>
</protein>
<evidence type="ECO:0000313" key="1">
    <source>
        <dbReference type="EMBL" id="EIJ34621.1"/>
    </source>
</evidence>
<dbReference type="AlphaFoldDB" id="A0A656HBU9"/>
<accession>A0A656HBU9</accession>
<dbReference type="Proteomes" id="UP000005317">
    <property type="component" value="Unassembled WGS sequence"/>
</dbReference>
<organism evidence="1 2">
    <name type="scientific">Thiothrix nivea (strain ATCC 35100 / DSM 5205 / JP2)</name>
    <dbReference type="NCBI Taxonomy" id="870187"/>
    <lineage>
        <taxon>Bacteria</taxon>
        <taxon>Pseudomonadati</taxon>
        <taxon>Pseudomonadota</taxon>
        <taxon>Gammaproteobacteria</taxon>
        <taxon>Thiotrichales</taxon>
        <taxon>Thiotrichaceae</taxon>
        <taxon>Thiothrix</taxon>
    </lineage>
</organism>
<proteinExistence type="predicted"/>
<gene>
    <name evidence="1" type="ORF">Thini_2049</name>
</gene>
<dbReference type="RefSeq" id="WP_002708549.1">
    <property type="nucleotide sequence ID" value="NZ_JH651384.1"/>
</dbReference>
<dbReference type="EMBL" id="JH651384">
    <property type="protein sequence ID" value="EIJ34621.1"/>
    <property type="molecule type" value="Genomic_DNA"/>
</dbReference>
<evidence type="ECO:0000313" key="2">
    <source>
        <dbReference type="Proteomes" id="UP000005317"/>
    </source>
</evidence>